<accession>A0A9D1E3G8</accession>
<sequence length="52" mass="5621">MKKLVPALLVATLTLCALFNILVFPVAAFADETGTQTVPAIDTTDEAYVFFE</sequence>
<proteinExistence type="predicted"/>
<reference evidence="2" key="1">
    <citation type="submission" date="2020-10" db="EMBL/GenBank/DDBJ databases">
        <authorList>
            <person name="Gilroy R."/>
        </authorList>
    </citation>
    <scope>NUCLEOTIDE SEQUENCE</scope>
    <source>
        <strain evidence="2">CHK121-14286</strain>
    </source>
</reference>
<evidence type="ECO:0000313" key="2">
    <source>
        <dbReference type="EMBL" id="HIR65787.1"/>
    </source>
</evidence>
<keyword evidence="1" id="KW-0732">Signal</keyword>
<dbReference type="Proteomes" id="UP000824200">
    <property type="component" value="Unassembled WGS sequence"/>
</dbReference>
<dbReference type="AlphaFoldDB" id="A0A9D1E3G8"/>
<comment type="caution">
    <text evidence="2">The sequence shown here is derived from an EMBL/GenBank/DDBJ whole genome shotgun (WGS) entry which is preliminary data.</text>
</comment>
<feature type="signal peptide" evidence="1">
    <location>
        <begin position="1"/>
        <end position="30"/>
    </location>
</feature>
<name>A0A9D1E3G8_9BACT</name>
<reference evidence="2" key="2">
    <citation type="journal article" date="2021" name="PeerJ">
        <title>Extensive microbial diversity within the chicken gut microbiome revealed by metagenomics and culture.</title>
        <authorList>
            <person name="Gilroy R."/>
            <person name="Ravi A."/>
            <person name="Getino M."/>
            <person name="Pursley I."/>
            <person name="Horton D.L."/>
            <person name="Alikhan N.F."/>
            <person name="Baker D."/>
            <person name="Gharbi K."/>
            <person name="Hall N."/>
            <person name="Watson M."/>
            <person name="Adriaenssens E.M."/>
            <person name="Foster-Nyarko E."/>
            <person name="Jarju S."/>
            <person name="Secka A."/>
            <person name="Antonio M."/>
            <person name="Oren A."/>
            <person name="Chaudhuri R.R."/>
            <person name="La Ragione R."/>
            <person name="Hildebrand F."/>
            <person name="Pallen M.J."/>
        </authorList>
    </citation>
    <scope>NUCLEOTIDE SEQUENCE</scope>
    <source>
        <strain evidence="2">CHK121-14286</strain>
    </source>
</reference>
<evidence type="ECO:0000313" key="3">
    <source>
        <dbReference type="Proteomes" id="UP000824200"/>
    </source>
</evidence>
<evidence type="ECO:0000256" key="1">
    <source>
        <dbReference type="SAM" id="SignalP"/>
    </source>
</evidence>
<dbReference type="EMBL" id="DVHL01000023">
    <property type="protein sequence ID" value="HIR65787.1"/>
    <property type="molecule type" value="Genomic_DNA"/>
</dbReference>
<protein>
    <submittedName>
        <fullName evidence="2">Uncharacterized protein</fullName>
    </submittedName>
</protein>
<feature type="chain" id="PRO_5038876762" evidence="1">
    <location>
        <begin position="31"/>
        <end position="52"/>
    </location>
</feature>
<gene>
    <name evidence="2" type="ORF">IAC95_02745</name>
</gene>
<organism evidence="2 3">
    <name type="scientific">Candidatus Fimimonas gallinarum</name>
    <dbReference type="NCBI Taxonomy" id="2840821"/>
    <lineage>
        <taxon>Bacteria</taxon>
        <taxon>Pseudomonadati</taxon>
        <taxon>Myxococcota</taxon>
        <taxon>Myxococcia</taxon>
        <taxon>Myxococcales</taxon>
        <taxon>Cystobacterineae</taxon>
        <taxon>Myxococcaceae</taxon>
        <taxon>Myxococcaceae incertae sedis</taxon>
        <taxon>Candidatus Fimimonas</taxon>
    </lineage>
</organism>